<keyword evidence="1" id="KW-1133">Transmembrane helix</keyword>
<name>A0A9D4IYD9_DREPO</name>
<accession>A0A9D4IYD9</accession>
<keyword evidence="1" id="KW-0472">Membrane</keyword>
<evidence type="ECO:0000256" key="1">
    <source>
        <dbReference type="SAM" id="Phobius"/>
    </source>
</evidence>
<protein>
    <submittedName>
        <fullName evidence="2">Uncharacterized protein</fullName>
    </submittedName>
</protein>
<sequence>MVHTCCSKIDYLLNWYFTVLFTCINLIYFTDYEAKSYTIDKGLALGKYKAATIMNTTTSSENTWRPASNGPYRHIRIKANPQNQPLKLCELQITGSPQPRTPRE</sequence>
<evidence type="ECO:0000313" key="2">
    <source>
        <dbReference type="EMBL" id="KAH3792906.1"/>
    </source>
</evidence>
<dbReference type="Proteomes" id="UP000828390">
    <property type="component" value="Unassembled WGS sequence"/>
</dbReference>
<organism evidence="2 3">
    <name type="scientific">Dreissena polymorpha</name>
    <name type="common">Zebra mussel</name>
    <name type="synonym">Mytilus polymorpha</name>
    <dbReference type="NCBI Taxonomy" id="45954"/>
    <lineage>
        <taxon>Eukaryota</taxon>
        <taxon>Metazoa</taxon>
        <taxon>Spiralia</taxon>
        <taxon>Lophotrochozoa</taxon>
        <taxon>Mollusca</taxon>
        <taxon>Bivalvia</taxon>
        <taxon>Autobranchia</taxon>
        <taxon>Heteroconchia</taxon>
        <taxon>Euheterodonta</taxon>
        <taxon>Imparidentia</taxon>
        <taxon>Neoheterodontei</taxon>
        <taxon>Myida</taxon>
        <taxon>Dreissenoidea</taxon>
        <taxon>Dreissenidae</taxon>
        <taxon>Dreissena</taxon>
    </lineage>
</organism>
<gene>
    <name evidence="2" type="ORF">DPMN_146407</name>
</gene>
<reference evidence="2" key="1">
    <citation type="journal article" date="2019" name="bioRxiv">
        <title>The Genome of the Zebra Mussel, Dreissena polymorpha: A Resource for Invasive Species Research.</title>
        <authorList>
            <person name="McCartney M.A."/>
            <person name="Auch B."/>
            <person name="Kono T."/>
            <person name="Mallez S."/>
            <person name="Zhang Y."/>
            <person name="Obille A."/>
            <person name="Becker A."/>
            <person name="Abrahante J.E."/>
            <person name="Garbe J."/>
            <person name="Badalamenti J.P."/>
            <person name="Herman A."/>
            <person name="Mangelson H."/>
            <person name="Liachko I."/>
            <person name="Sullivan S."/>
            <person name="Sone E.D."/>
            <person name="Koren S."/>
            <person name="Silverstein K.A.T."/>
            <person name="Beckman K.B."/>
            <person name="Gohl D.M."/>
        </authorList>
    </citation>
    <scope>NUCLEOTIDE SEQUENCE</scope>
    <source>
        <strain evidence="2">Duluth1</strain>
        <tissue evidence="2">Whole animal</tissue>
    </source>
</reference>
<comment type="caution">
    <text evidence="2">The sequence shown here is derived from an EMBL/GenBank/DDBJ whole genome shotgun (WGS) entry which is preliminary data.</text>
</comment>
<proteinExistence type="predicted"/>
<reference evidence="2" key="2">
    <citation type="submission" date="2020-11" db="EMBL/GenBank/DDBJ databases">
        <authorList>
            <person name="McCartney M.A."/>
            <person name="Auch B."/>
            <person name="Kono T."/>
            <person name="Mallez S."/>
            <person name="Becker A."/>
            <person name="Gohl D.M."/>
            <person name="Silverstein K.A.T."/>
            <person name="Koren S."/>
            <person name="Bechman K.B."/>
            <person name="Herman A."/>
            <person name="Abrahante J.E."/>
            <person name="Garbe J."/>
        </authorList>
    </citation>
    <scope>NUCLEOTIDE SEQUENCE</scope>
    <source>
        <strain evidence="2">Duluth1</strain>
        <tissue evidence="2">Whole animal</tissue>
    </source>
</reference>
<feature type="transmembrane region" description="Helical" evidence="1">
    <location>
        <begin position="12"/>
        <end position="29"/>
    </location>
</feature>
<keyword evidence="1" id="KW-0812">Transmembrane</keyword>
<dbReference type="EMBL" id="JAIWYP010000007">
    <property type="protein sequence ID" value="KAH3792906.1"/>
    <property type="molecule type" value="Genomic_DNA"/>
</dbReference>
<keyword evidence="3" id="KW-1185">Reference proteome</keyword>
<dbReference type="AlphaFoldDB" id="A0A9D4IYD9"/>
<evidence type="ECO:0000313" key="3">
    <source>
        <dbReference type="Proteomes" id="UP000828390"/>
    </source>
</evidence>